<dbReference type="GO" id="GO:0003677">
    <property type="term" value="F:DNA binding"/>
    <property type="evidence" value="ECO:0007669"/>
    <property type="project" value="InterPro"/>
</dbReference>
<evidence type="ECO:0000313" key="8">
    <source>
        <dbReference type="EMBL" id="RZS62937.1"/>
    </source>
</evidence>
<dbReference type="InterPro" id="IPR013324">
    <property type="entry name" value="RNA_pol_sigma_r3/r4-like"/>
</dbReference>
<accession>A0A4Q7M769</accession>
<evidence type="ECO:0000256" key="1">
    <source>
        <dbReference type="ARBA" id="ARBA00010641"/>
    </source>
</evidence>
<protein>
    <submittedName>
        <fullName evidence="8">RNA polymerase sigma-70 factor (ECF subfamily)</fullName>
    </submittedName>
</protein>
<feature type="domain" description="RNA polymerase sigma factor 70 region 4 type 2" evidence="7">
    <location>
        <begin position="116"/>
        <end position="166"/>
    </location>
</feature>
<evidence type="ECO:0000256" key="2">
    <source>
        <dbReference type="ARBA" id="ARBA00023015"/>
    </source>
</evidence>
<dbReference type="InterPro" id="IPR036388">
    <property type="entry name" value="WH-like_DNA-bd_sf"/>
</dbReference>
<keyword evidence="9" id="KW-1185">Reference proteome</keyword>
<organism evidence="8 9">
    <name type="scientific">Xylanimonas ulmi</name>
    <dbReference type="NCBI Taxonomy" id="228973"/>
    <lineage>
        <taxon>Bacteria</taxon>
        <taxon>Bacillati</taxon>
        <taxon>Actinomycetota</taxon>
        <taxon>Actinomycetes</taxon>
        <taxon>Micrococcales</taxon>
        <taxon>Promicromonosporaceae</taxon>
        <taxon>Xylanimonas</taxon>
    </lineage>
</organism>
<gene>
    <name evidence="8" type="ORF">EV386_3293</name>
</gene>
<comment type="similarity">
    <text evidence="1">Belongs to the sigma-70 factor family. ECF subfamily.</text>
</comment>
<dbReference type="Gene3D" id="1.10.10.10">
    <property type="entry name" value="Winged helix-like DNA-binding domain superfamily/Winged helix DNA-binding domain"/>
    <property type="match status" value="1"/>
</dbReference>
<reference evidence="8 9" key="1">
    <citation type="submission" date="2019-02" db="EMBL/GenBank/DDBJ databases">
        <title>Sequencing the genomes of 1000 actinobacteria strains.</title>
        <authorList>
            <person name="Klenk H.-P."/>
        </authorList>
    </citation>
    <scope>NUCLEOTIDE SEQUENCE [LARGE SCALE GENOMIC DNA]</scope>
    <source>
        <strain evidence="8 9">DSM 16932</strain>
    </source>
</reference>
<dbReference type="SUPFAM" id="SSF88659">
    <property type="entry name" value="Sigma3 and sigma4 domains of RNA polymerase sigma factors"/>
    <property type="match status" value="1"/>
</dbReference>
<dbReference type="GO" id="GO:0006352">
    <property type="term" value="P:DNA-templated transcription initiation"/>
    <property type="evidence" value="ECO:0007669"/>
    <property type="project" value="InterPro"/>
</dbReference>
<dbReference type="Pfam" id="PF04542">
    <property type="entry name" value="Sigma70_r2"/>
    <property type="match status" value="1"/>
</dbReference>
<dbReference type="SUPFAM" id="SSF88946">
    <property type="entry name" value="Sigma2 domain of RNA polymerase sigma factors"/>
    <property type="match status" value="1"/>
</dbReference>
<dbReference type="Gene3D" id="1.10.1740.10">
    <property type="match status" value="1"/>
</dbReference>
<dbReference type="NCBIfam" id="TIGR02937">
    <property type="entry name" value="sigma70-ECF"/>
    <property type="match status" value="1"/>
</dbReference>
<dbReference type="OrthoDB" id="3747638at2"/>
<dbReference type="InterPro" id="IPR013249">
    <property type="entry name" value="RNA_pol_sigma70_r4_t2"/>
</dbReference>
<dbReference type="InterPro" id="IPR013325">
    <property type="entry name" value="RNA_pol_sigma_r2"/>
</dbReference>
<evidence type="ECO:0000313" key="9">
    <source>
        <dbReference type="Proteomes" id="UP000293852"/>
    </source>
</evidence>
<feature type="domain" description="RNA polymerase sigma-70 region 2" evidence="6">
    <location>
        <begin position="24"/>
        <end position="87"/>
    </location>
</feature>
<dbReference type="GO" id="GO:0016987">
    <property type="term" value="F:sigma factor activity"/>
    <property type="evidence" value="ECO:0007669"/>
    <property type="project" value="UniProtKB-KW"/>
</dbReference>
<dbReference type="PANTHER" id="PTHR43133">
    <property type="entry name" value="RNA POLYMERASE ECF-TYPE SIGMA FACTO"/>
    <property type="match status" value="1"/>
</dbReference>
<dbReference type="InterPro" id="IPR007627">
    <property type="entry name" value="RNA_pol_sigma70_r2"/>
</dbReference>
<keyword evidence="4" id="KW-0804">Transcription</keyword>
<name>A0A4Q7M769_9MICO</name>
<dbReference type="AlphaFoldDB" id="A0A4Q7M769"/>
<evidence type="ECO:0000256" key="5">
    <source>
        <dbReference type="SAM" id="MobiDB-lite"/>
    </source>
</evidence>
<proteinExistence type="inferred from homology"/>
<feature type="compositionally biased region" description="Low complexity" evidence="5">
    <location>
        <begin position="193"/>
        <end position="203"/>
    </location>
</feature>
<dbReference type="InterPro" id="IPR014284">
    <property type="entry name" value="RNA_pol_sigma-70_dom"/>
</dbReference>
<dbReference type="Proteomes" id="UP000293852">
    <property type="component" value="Unassembled WGS sequence"/>
</dbReference>
<keyword evidence="3" id="KW-0731">Sigma factor</keyword>
<comment type="caution">
    <text evidence="8">The sequence shown here is derived from an EMBL/GenBank/DDBJ whole genome shotgun (WGS) entry which is preliminary data.</text>
</comment>
<evidence type="ECO:0000256" key="4">
    <source>
        <dbReference type="ARBA" id="ARBA00023163"/>
    </source>
</evidence>
<dbReference type="PANTHER" id="PTHR43133:SF25">
    <property type="entry name" value="RNA POLYMERASE SIGMA FACTOR RFAY-RELATED"/>
    <property type="match status" value="1"/>
</dbReference>
<dbReference type="Pfam" id="PF08281">
    <property type="entry name" value="Sigma70_r4_2"/>
    <property type="match status" value="1"/>
</dbReference>
<evidence type="ECO:0000259" key="7">
    <source>
        <dbReference type="Pfam" id="PF08281"/>
    </source>
</evidence>
<dbReference type="EMBL" id="SGWX01000001">
    <property type="protein sequence ID" value="RZS62937.1"/>
    <property type="molecule type" value="Genomic_DNA"/>
</dbReference>
<sequence>MYGYETKEPIVSTGAPAPDFGAVFRAHYPGVLAYLRRRVPPSDAEDLAAEVFAIAWDRWDAVPHEVRPWLFGVARNVAAGHARATGRRQRLELRAQRERDLPDDGGHGLATVSLDLRLAWSRLSDADREAIALVAWDGLTGAEAAAVLGCTRAAFSVRLSRARRRLSRLLDDVDLDPDAEPASCPAPSPFPSTAPVFSPGGLS</sequence>
<keyword evidence="2" id="KW-0805">Transcription regulation</keyword>
<dbReference type="InterPro" id="IPR039425">
    <property type="entry name" value="RNA_pol_sigma-70-like"/>
</dbReference>
<evidence type="ECO:0000256" key="3">
    <source>
        <dbReference type="ARBA" id="ARBA00023082"/>
    </source>
</evidence>
<evidence type="ECO:0000259" key="6">
    <source>
        <dbReference type="Pfam" id="PF04542"/>
    </source>
</evidence>
<feature type="region of interest" description="Disordered" evidence="5">
    <location>
        <begin position="177"/>
        <end position="203"/>
    </location>
</feature>